<dbReference type="SMART" id="SM01310">
    <property type="entry name" value="RICTOR_V"/>
    <property type="match status" value="1"/>
</dbReference>
<dbReference type="InterPro" id="IPR016024">
    <property type="entry name" value="ARM-type_fold"/>
</dbReference>
<feature type="coiled-coil region" evidence="2">
    <location>
        <begin position="144"/>
        <end position="178"/>
    </location>
</feature>
<proteinExistence type="inferred from homology"/>
<dbReference type="SUPFAM" id="SSF48371">
    <property type="entry name" value="ARM repeat"/>
    <property type="match status" value="1"/>
</dbReference>
<dbReference type="Pfam" id="PF02185">
    <property type="entry name" value="HR1"/>
    <property type="match status" value="1"/>
</dbReference>
<feature type="domain" description="Rapamycin-insensitive companion of mTOR" evidence="6">
    <location>
        <begin position="1103"/>
        <end position="1175"/>
    </location>
</feature>
<feature type="domain" description="Rapamycin-insensitive companion of mTOR middle" evidence="4">
    <location>
        <begin position="694"/>
        <end position="918"/>
    </location>
</feature>
<dbReference type="SUPFAM" id="SSF46585">
    <property type="entry name" value="HR1 repeat"/>
    <property type="match status" value="1"/>
</dbReference>
<dbReference type="SMART" id="SM01303">
    <property type="entry name" value="RasGEF_N_2"/>
    <property type="match status" value="1"/>
</dbReference>
<evidence type="ECO:0000313" key="8">
    <source>
        <dbReference type="Proteomes" id="UP000324767"/>
    </source>
</evidence>
<dbReference type="Pfam" id="PF14664">
    <property type="entry name" value="RICTOR_N"/>
    <property type="match status" value="1"/>
</dbReference>
<dbReference type="InterPro" id="IPR028268">
    <property type="entry name" value="Pianissimo_fam"/>
</dbReference>
<evidence type="ECO:0000259" key="6">
    <source>
        <dbReference type="SMART" id="SM01310"/>
    </source>
</evidence>
<dbReference type="OrthoDB" id="271111at2759"/>
<dbReference type="GO" id="GO:0038203">
    <property type="term" value="P:TORC2 signaling"/>
    <property type="evidence" value="ECO:0007669"/>
    <property type="project" value="TreeGrafter"/>
</dbReference>
<dbReference type="Pfam" id="PF14668">
    <property type="entry name" value="RICTOR_V"/>
    <property type="match status" value="1"/>
</dbReference>
<comment type="caution">
    <text evidence="7">The sequence shown here is derived from an EMBL/GenBank/DDBJ whole genome shotgun (WGS) entry which is preliminary data.</text>
</comment>
<dbReference type="Proteomes" id="UP000324767">
    <property type="component" value="Unassembled WGS sequence"/>
</dbReference>
<feature type="compositionally biased region" description="Polar residues" evidence="3">
    <location>
        <begin position="1"/>
        <end position="29"/>
    </location>
</feature>
<protein>
    <submittedName>
        <fullName evidence="7">Cytosolic regulator Pianissimo</fullName>
    </submittedName>
</protein>
<accession>A0A5M8PTX3</accession>
<gene>
    <name evidence="7" type="ORF">FRX48_03480</name>
</gene>
<dbReference type="Pfam" id="PF14663">
    <property type="entry name" value="RasGEF_N_2"/>
    <property type="match status" value="1"/>
</dbReference>
<dbReference type="CDD" id="cd11627">
    <property type="entry name" value="HR1_Ste20-like"/>
    <property type="match status" value="1"/>
</dbReference>
<reference evidence="7 8" key="1">
    <citation type="submission" date="2019-09" db="EMBL/GenBank/DDBJ databases">
        <title>The hologenome of the rock-dwelling lichen Lasallia pustulata.</title>
        <authorList>
            <person name="Greshake Tzovaras B."/>
            <person name="Segers F."/>
            <person name="Bicker A."/>
            <person name="Dal Grande F."/>
            <person name="Otte J."/>
            <person name="Hankeln T."/>
            <person name="Schmitt I."/>
            <person name="Ebersberger I."/>
        </authorList>
    </citation>
    <scope>NUCLEOTIDE SEQUENCE [LARGE SCALE GENOMIC DNA]</scope>
    <source>
        <strain evidence="7">A1-1</strain>
    </source>
</reference>
<name>A0A5M8PTX3_9LECA</name>
<dbReference type="GO" id="GO:0031932">
    <property type="term" value="C:TORC2 complex"/>
    <property type="evidence" value="ECO:0007669"/>
    <property type="project" value="InterPro"/>
</dbReference>
<comment type="similarity">
    <text evidence="1">Belongs to the RICTOR family.</text>
</comment>
<dbReference type="Pfam" id="PF14666">
    <property type="entry name" value="RICTOR_M"/>
    <property type="match status" value="1"/>
</dbReference>
<dbReference type="InterPro" id="IPR011072">
    <property type="entry name" value="HR1_rho-bd"/>
</dbReference>
<evidence type="ECO:0000259" key="4">
    <source>
        <dbReference type="SMART" id="SM01307"/>
    </source>
</evidence>
<dbReference type="PANTHER" id="PTHR13298:SF11">
    <property type="entry name" value="RAPAMYCIN-INSENSITIVE COMPANION OF MTOR"/>
    <property type="match status" value="1"/>
</dbReference>
<sequence>MAPLNSLGSSATPTQNNAFKQSRSMSTPEGAQGEKVGLYPPARSGKDGRSLSNTSVAFTPRGASFAPSGQAPGSFSSDLRSVGVPRSGTPRIDVGGYISRDDGREEGGTASEMRQAEFRDKINKETKIKIGSENLLEALASKSAKQAREQRLKVESELNSSNRKIAELKSQLEEEIQRAKRPATPSKSRLSGLFRGSPLRSPSKTEENLAVVVVSVESQDNELETESPTYVLADILQALEVEGMQPDYYVERANNLVELFKRHPTLKYDLAWSIFGLRIQMMLLSDSREVVAAGYRLTRYAIADRKSLQTIRALHTDELVILSLVKDSKASIEREQALKFVRAFLDVKDGVRELSNAVVRTVVSVAEYYEDRLRSMAVLTLVEILVREPTLVVAAGGIGSLTDALAEGNYHGSESLVSAFLHLLDTPQQRKLLRSGYELEAAFSPFTDPLAVHGHEERLRTNARSIAAMLKSWPGIFTLSRQNFTSIKSLLLSLYYPEPFARDLILELFFDVLHIKPPSWSSSFLAGRRLTTYGRVANLKAESSGYRPRTDSDQDDNHFNLVAHYTALVLAILIHCGLLKALSDLVEETIDFTLRRKAILLLGEVMKLADHSLPSTISAELQILPKLLAAAGKEDEESLSAATATVYQIDSINRTLYRSGLTSRAEEVSNPGGWESSNIPKSAESGSTKLSMEMDDLQFRSLLLETQVLNTVNYLKWKWDLINDLIDGPLLNPRRLLEAISATKFLKRLIGFYRPFKYRFSDIKNTKPNQRYVRTGCALLRSLLKTPEGIRYLAESKLLRQLAECLAQLDRTSGLTSESPLFSPYRITETLTGGYFALLGVLSSDPQGLLMIERWRIINMFYHIVELRSRVDLVQVLLGSMDFSLDSHLRVMLSKALTACSKPVRIFSTKLLRKYATRKPQSTSSSVADSGNAEWAIRLLVTQLYDPEVEVCEVAVQILEEACNQLHYLEYVVRCRPALDHLGEIGAPLLLRFLSTSLGYQYLDGLDYITQEMDDWFLGRNDSYVTLVEASLSRALLEQSERPMSGIDETFQRQNAGMVPPHFYRELTRTREGCKLLKHSGHFGDFVATVQEFWSENEDPETMLKVKGCLWAIGNIGSMELGAPFLEETDVVAWIVRIAEKSDVMTMRGTAFFVLGLISRSLHGTEILAEYGWDTATDTFGRSVGYCLPPNLCVLFSLDLSRRIFAEPLGRTGAMMSKAAALDDDPINARILSLVIDLGNTVLTKRAATDLHGIKSKRAENFSQIMLFRKVMHILETHTFRLPVRRFVIDLFDKSVMRHIVLEDGASSDEDLDD</sequence>
<dbReference type="PANTHER" id="PTHR13298">
    <property type="entry name" value="CYTOSOLIC REGULATOR PIANISSIMO"/>
    <property type="match status" value="1"/>
</dbReference>
<feature type="domain" description="Rapamycin-insensitive companion of mTOR N-terminal" evidence="5">
    <location>
        <begin position="250"/>
        <end position="614"/>
    </location>
</feature>
<feature type="region of interest" description="Disordered" evidence="3">
    <location>
        <begin position="1"/>
        <end position="112"/>
    </location>
</feature>
<feature type="region of interest" description="Disordered" evidence="3">
    <location>
        <begin position="178"/>
        <end position="201"/>
    </location>
</feature>
<dbReference type="InterPro" id="IPR029451">
    <property type="entry name" value="RICTOR_M"/>
</dbReference>
<dbReference type="InterPro" id="IPR029452">
    <property type="entry name" value="RICTOR_V"/>
</dbReference>
<dbReference type="InterPro" id="IPR028267">
    <property type="entry name" value="Pianissimo_N"/>
</dbReference>
<evidence type="ECO:0000256" key="2">
    <source>
        <dbReference type="SAM" id="Coils"/>
    </source>
</evidence>
<dbReference type="InterPro" id="IPR036274">
    <property type="entry name" value="HR1_rpt_sf"/>
</dbReference>
<organism evidence="7 8">
    <name type="scientific">Lasallia pustulata</name>
    <dbReference type="NCBI Taxonomy" id="136370"/>
    <lineage>
        <taxon>Eukaryota</taxon>
        <taxon>Fungi</taxon>
        <taxon>Dikarya</taxon>
        <taxon>Ascomycota</taxon>
        <taxon>Pezizomycotina</taxon>
        <taxon>Lecanoromycetes</taxon>
        <taxon>OSLEUM clade</taxon>
        <taxon>Umbilicariomycetidae</taxon>
        <taxon>Umbilicariales</taxon>
        <taxon>Umbilicariaceae</taxon>
        <taxon>Lasallia</taxon>
    </lineage>
</organism>
<dbReference type="SMART" id="SM01308">
    <property type="entry name" value="RICTOR_N"/>
    <property type="match status" value="1"/>
</dbReference>
<evidence type="ECO:0000256" key="3">
    <source>
        <dbReference type="SAM" id="MobiDB-lite"/>
    </source>
</evidence>
<dbReference type="Gene3D" id="1.10.287.160">
    <property type="entry name" value="HR1 repeat"/>
    <property type="match status" value="1"/>
</dbReference>
<dbReference type="EMBL" id="VXIT01000005">
    <property type="protein sequence ID" value="KAA6412489.1"/>
    <property type="molecule type" value="Genomic_DNA"/>
</dbReference>
<evidence type="ECO:0000259" key="5">
    <source>
        <dbReference type="SMART" id="SM01308"/>
    </source>
</evidence>
<evidence type="ECO:0000256" key="1">
    <source>
        <dbReference type="ARBA" id="ARBA00008878"/>
    </source>
</evidence>
<evidence type="ECO:0000313" key="7">
    <source>
        <dbReference type="EMBL" id="KAA6412489.1"/>
    </source>
</evidence>
<dbReference type="InterPro" id="IPR029453">
    <property type="entry name" value="Rictor_IV"/>
</dbReference>
<dbReference type="SMART" id="SM01307">
    <property type="entry name" value="RICTOR_M"/>
    <property type="match status" value="1"/>
</dbReference>
<keyword evidence="2" id="KW-0175">Coiled coil</keyword>